<dbReference type="SUPFAM" id="SSF56112">
    <property type="entry name" value="Protein kinase-like (PK-like)"/>
    <property type="match status" value="1"/>
</dbReference>
<proteinExistence type="predicted"/>
<evidence type="ECO:0000313" key="12">
    <source>
        <dbReference type="EMBL" id="MBZ3879402.1"/>
    </source>
</evidence>
<dbReference type="GO" id="GO:0004674">
    <property type="term" value="F:protein serine/threonine kinase activity"/>
    <property type="evidence" value="ECO:0007669"/>
    <property type="project" value="UniProtKB-KW"/>
</dbReference>
<keyword evidence="3" id="KW-0808">Transferase</keyword>
<dbReference type="GO" id="GO:0005524">
    <property type="term" value="F:ATP binding"/>
    <property type="evidence" value="ECO:0007669"/>
    <property type="project" value="UniProtKB-UniRule"/>
</dbReference>
<evidence type="ECO:0000256" key="2">
    <source>
        <dbReference type="ARBA" id="ARBA00022527"/>
    </source>
</evidence>
<keyword evidence="4 9" id="KW-0547">Nucleotide-binding</keyword>
<evidence type="ECO:0000256" key="3">
    <source>
        <dbReference type="ARBA" id="ARBA00022679"/>
    </source>
</evidence>
<dbReference type="GO" id="GO:0035556">
    <property type="term" value="P:intracellular signal transduction"/>
    <property type="evidence" value="ECO:0007669"/>
    <property type="project" value="TreeGrafter"/>
</dbReference>
<accession>A0AA41MX12</accession>
<dbReference type="InterPro" id="IPR017441">
    <property type="entry name" value="Protein_kinase_ATP_BS"/>
</dbReference>
<sequence>MEKILADQKGDDHWELWPGMSGPFLALTSQGAIVSESAFTDHYELVRTIGHGAYGQVVLAPHRHTGAEVVAKVLELVLENIPVFSEPNVLMTLEHPNVVQLFQVIGTEKHIYMVMEHAGGGDLQEHIARGMQEEEARRVFRQIVCAVGYYHDRGIVHRDLKPENIVLDTRGDIKLIDFGAASRFRAGQKLRRFWGTLPYLAPETVVGEEYEGPPGDVWSLGVILYFMLTRSLPFRATTSQKLLMRIVLARYDVPHSVPVQARGLIRSILTVKPKKRPTVKQIFQHPWLTQGQKDIPHPCREVLPRHPDPEIMTLLVDMGLDPYQTWLSLVQRKFDAAMATYLIVQHQKSQGVGCVFQGKPVLPRVMPRLCALDLSVLPKRSKSETALHNFSLPCEHQLPGEAKQPGQEGTRRASLRAIPLGFPPTEGPTPSTASQSDSLSYLPKRWRMLLRLLGRGHRNSSQDSSAHNRKGWTGRIATCVRKLCCCLPRASNAIVPVAERGNVPDP</sequence>
<comment type="caution">
    <text evidence="12">The sequence shown here is derived from an EMBL/GenBank/DDBJ whole genome shotgun (WGS) entry which is preliminary data.</text>
</comment>
<evidence type="ECO:0000259" key="11">
    <source>
        <dbReference type="PROSITE" id="PS50011"/>
    </source>
</evidence>
<evidence type="ECO:0000256" key="6">
    <source>
        <dbReference type="ARBA" id="ARBA00022840"/>
    </source>
</evidence>
<evidence type="ECO:0000256" key="1">
    <source>
        <dbReference type="ARBA" id="ARBA00012513"/>
    </source>
</evidence>
<keyword evidence="5 12" id="KW-0418">Kinase</keyword>
<dbReference type="PANTHER" id="PTHR24346">
    <property type="entry name" value="MAP/MICROTUBULE AFFINITY-REGULATING KINASE"/>
    <property type="match status" value="1"/>
</dbReference>
<dbReference type="AlphaFoldDB" id="A0AA41MX12"/>
<keyword evidence="2" id="KW-0723">Serine/threonine-protein kinase</keyword>
<dbReference type="InterPro" id="IPR000719">
    <property type="entry name" value="Prot_kinase_dom"/>
</dbReference>
<evidence type="ECO:0000256" key="4">
    <source>
        <dbReference type="ARBA" id="ARBA00022741"/>
    </source>
</evidence>
<protein>
    <recommendedName>
        <fullName evidence="1">non-specific serine/threonine protein kinase</fullName>
        <ecNumber evidence="1">2.7.11.1</ecNumber>
    </recommendedName>
</protein>
<feature type="region of interest" description="Disordered" evidence="10">
    <location>
        <begin position="418"/>
        <end position="438"/>
    </location>
</feature>
<feature type="binding site" evidence="9">
    <location>
        <position position="72"/>
    </location>
    <ligand>
        <name>ATP</name>
        <dbReference type="ChEBI" id="CHEBI:30616"/>
    </ligand>
</feature>
<evidence type="ECO:0000256" key="9">
    <source>
        <dbReference type="PROSITE-ProRule" id="PRU10141"/>
    </source>
</evidence>
<organism evidence="12 13">
    <name type="scientific">Sciurus carolinensis</name>
    <name type="common">Eastern gray squirrel</name>
    <dbReference type="NCBI Taxonomy" id="30640"/>
    <lineage>
        <taxon>Eukaryota</taxon>
        <taxon>Metazoa</taxon>
        <taxon>Chordata</taxon>
        <taxon>Craniata</taxon>
        <taxon>Vertebrata</taxon>
        <taxon>Euteleostomi</taxon>
        <taxon>Mammalia</taxon>
        <taxon>Eutheria</taxon>
        <taxon>Euarchontoglires</taxon>
        <taxon>Glires</taxon>
        <taxon>Rodentia</taxon>
        <taxon>Sciuromorpha</taxon>
        <taxon>Sciuridae</taxon>
        <taxon>Sciurinae</taxon>
        <taxon>Sciurini</taxon>
        <taxon>Sciurus</taxon>
    </lineage>
</organism>
<reference evidence="12" key="1">
    <citation type="submission" date="2020-03" db="EMBL/GenBank/DDBJ databases">
        <title>Studies in the Genomics of Life Span.</title>
        <authorList>
            <person name="Glass D."/>
        </authorList>
    </citation>
    <scope>NUCLEOTIDE SEQUENCE</scope>
    <source>
        <strain evidence="12">SUZIE</strain>
        <tissue evidence="12">Muscle</tissue>
    </source>
</reference>
<dbReference type="InterPro" id="IPR011009">
    <property type="entry name" value="Kinase-like_dom_sf"/>
</dbReference>
<feature type="domain" description="Protein kinase" evidence="11">
    <location>
        <begin position="43"/>
        <end position="288"/>
    </location>
</feature>
<dbReference type="Gene3D" id="3.30.200.20">
    <property type="entry name" value="Phosphorylase Kinase, domain 1"/>
    <property type="match status" value="1"/>
</dbReference>
<dbReference type="CDD" id="cd14003">
    <property type="entry name" value="STKc_AMPK-like"/>
    <property type="match status" value="1"/>
</dbReference>
<dbReference type="Gene3D" id="1.10.8.10">
    <property type="entry name" value="DNA helicase RuvA subunit, C-terminal domain"/>
    <property type="match status" value="1"/>
</dbReference>
<dbReference type="FunFam" id="1.10.510.10:FF:000571">
    <property type="entry name" value="Maternal embryonic leucine zipper kinase"/>
    <property type="match status" value="1"/>
</dbReference>
<evidence type="ECO:0000313" key="13">
    <source>
        <dbReference type="Proteomes" id="UP001166674"/>
    </source>
</evidence>
<keyword evidence="6 9" id="KW-0067">ATP-binding</keyword>
<name>A0AA41MX12_SCICA</name>
<comment type="catalytic activity">
    <reaction evidence="7">
        <text>L-threonyl-[protein] + ATP = O-phospho-L-threonyl-[protein] + ADP + H(+)</text>
        <dbReference type="Rhea" id="RHEA:46608"/>
        <dbReference type="Rhea" id="RHEA-COMP:11060"/>
        <dbReference type="Rhea" id="RHEA-COMP:11605"/>
        <dbReference type="ChEBI" id="CHEBI:15378"/>
        <dbReference type="ChEBI" id="CHEBI:30013"/>
        <dbReference type="ChEBI" id="CHEBI:30616"/>
        <dbReference type="ChEBI" id="CHEBI:61977"/>
        <dbReference type="ChEBI" id="CHEBI:456216"/>
        <dbReference type="EC" id="2.7.11.1"/>
    </reaction>
</comment>
<dbReference type="InterPro" id="IPR008271">
    <property type="entry name" value="Ser/Thr_kinase_AS"/>
</dbReference>
<dbReference type="GO" id="GO:0005737">
    <property type="term" value="C:cytoplasm"/>
    <property type="evidence" value="ECO:0007669"/>
    <property type="project" value="TreeGrafter"/>
</dbReference>
<dbReference type="PANTHER" id="PTHR24346:SF30">
    <property type="entry name" value="MATERNAL EMBRYONIC LEUCINE ZIPPER KINASE"/>
    <property type="match status" value="1"/>
</dbReference>
<dbReference type="SMART" id="SM00220">
    <property type="entry name" value="S_TKc"/>
    <property type="match status" value="1"/>
</dbReference>
<dbReference type="PROSITE" id="PS00108">
    <property type="entry name" value="PROTEIN_KINASE_ST"/>
    <property type="match status" value="1"/>
</dbReference>
<comment type="catalytic activity">
    <reaction evidence="8">
        <text>L-seryl-[protein] + ATP = O-phospho-L-seryl-[protein] + ADP + H(+)</text>
        <dbReference type="Rhea" id="RHEA:17989"/>
        <dbReference type="Rhea" id="RHEA-COMP:9863"/>
        <dbReference type="Rhea" id="RHEA-COMP:11604"/>
        <dbReference type="ChEBI" id="CHEBI:15378"/>
        <dbReference type="ChEBI" id="CHEBI:29999"/>
        <dbReference type="ChEBI" id="CHEBI:30616"/>
        <dbReference type="ChEBI" id="CHEBI:83421"/>
        <dbReference type="ChEBI" id="CHEBI:456216"/>
        <dbReference type="EC" id="2.7.11.1"/>
    </reaction>
</comment>
<dbReference type="EC" id="2.7.11.1" evidence="1"/>
<gene>
    <name evidence="12" type="ORF">SUZIE_152700</name>
</gene>
<dbReference type="EMBL" id="JAATJV010359400">
    <property type="protein sequence ID" value="MBZ3879402.1"/>
    <property type="molecule type" value="Genomic_DNA"/>
</dbReference>
<keyword evidence="13" id="KW-1185">Reference proteome</keyword>
<dbReference type="PROSITE" id="PS50011">
    <property type="entry name" value="PROTEIN_KINASE_DOM"/>
    <property type="match status" value="1"/>
</dbReference>
<dbReference type="PROSITE" id="PS00107">
    <property type="entry name" value="PROTEIN_KINASE_ATP"/>
    <property type="match status" value="1"/>
</dbReference>
<dbReference type="Pfam" id="PF00069">
    <property type="entry name" value="Pkinase"/>
    <property type="match status" value="1"/>
</dbReference>
<dbReference type="Proteomes" id="UP001166674">
    <property type="component" value="Unassembled WGS sequence"/>
</dbReference>
<feature type="compositionally biased region" description="Polar residues" evidence="10">
    <location>
        <begin position="428"/>
        <end position="438"/>
    </location>
</feature>
<evidence type="ECO:0000256" key="7">
    <source>
        <dbReference type="ARBA" id="ARBA00047899"/>
    </source>
</evidence>
<evidence type="ECO:0000256" key="8">
    <source>
        <dbReference type="ARBA" id="ARBA00048679"/>
    </source>
</evidence>
<dbReference type="Gene3D" id="1.10.510.10">
    <property type="entry name" value="Transferase(Phosphotransferase) domain 1"/>
    <property type="match status" value="1"/>
</dbReference>
<evidence type="ECO:0000256" key="10">
    <source>
        <dbReference type="SAM" id="MobiDB-lite"/>
    </source>
</evidence>
<evidence type="ECO:0000256" key="5">
    <source>
        <dbReference type="ARBA" id="ARBA00022777"/>
    </source>
</evidence>